<feature type="domain" description="BHLH" evidence="2">
    <location>
        <begin position="41"/>
        <end position="93"/>
    </location>
</feature>
<dbReference type="InterPro" id="IPR050359">
    <property type="entry name" value="bHLH_transcription_factors"/>
</dbReference>
<dbReference type="GO" id="GO:0070888">
    <property type="term" value="F:E-box binding"/>
    <property type="evidence" value="ECO:0007669"/>
    <property type="project" value="TreeGrafter"/>
</dbReference>
<dbReference type="InterPro" id="IPR011598">
    <property type="entry name" value="bHLH_dom"/>
</dbReference>
<reference evidence="3 4" key="1">
    <citation type="journal article" date="2019" name="Sci. Rep.">
        <title>Orb-weaving spider Araneus ventricosus genome elucidates the spidroin gene catalogue.</title>
        <authorList>
            <person name="Kono N."/>
            <person name="Nakamura H."/>
            <person name="Ohtoshi R."/>
            <person name="Moran D.A.P."/>
            <person name="Shinohara A."/>
            <person name="Yoshida Y."/>
            <person name="Fujiwara M."/>
            <person name="Mori M."/>
            <person name="Tomita M."/>
            <person name="Arakawa K."/>
        </authorList>
    </citation>
    <scope>NUCLEOTIDE SEQUENCE [LARGE SCALE GENOMIC DNA]</scope>
</reference>
<organism evidence="3 4">
    <name type="scientific">Araneus ventricosus</name>
    <name type="common">Orbweaver spider</name>
    <name type="synonym">Epeira ventricosa</name>
    <dbReference type="NCBI Taxonomy" id="182803"/>
    <lineage>
        <taxon>Eukaryota</taxon>
        <taxon>Metazoa</taxon>
        <taxon>Ecdysozoa</taxon>
        <taxon>Arthropoda</taxon>
        <taxon>Chelicerata</taxon>
        <taxon>Arachnida</taxon>
        <taxon>Araneae</taxon>
        <taxon>Araneomorphae</taxon>
        <taxon>Entelegynae</taxon>
        <taxon>Araneoidea</taxon>
        <taxon>Araneidae</taxon>
        <taxon>Araneus</taxon>
    </lineage>
</organism>
<keyword evidence="4" id="KW-1185">Reference proteome</keyword>
<dbReference type="InterPro" id="IPR036638">
    <property type="entry name" value="HLH_DNA-bd_sf"/>
</dbReference>
<dbReference type="PANTHER" id="PTHR19290:SF134">
    <property type="entry name" value="NEUROGENIC DIFFERENTIATION FACTOR 1"/>
    <property type="match status" value="1"/>
</dbReference>
<evidence type="ECO:0000256" key="1">
    <source>
        <dbReference type="SAM" id="MobiDB-lite"/>
    </source>
</evidence>
<name>A0A4Y2FDU4_ARAVE</name>
<gene>
    <name evidence="3" type="primary">NEUROD2</name>
    <name evidence="3" type="ORF">AVEN_120827_1</name>
</gene>
<dbReference type="GO" id="GO:0045944">
    <property type="term" value="P:positive regulation of transcription by RNA polymerase II"/>
    <property type="evidence" value="ECO:0007669"/>
    <property type="project" value="TreeGrafter"/>
</dbReference>
<evidence type="ECO:0000313" key="3">
    <source>
        <dbReference type="EMBL" id="GBM38469.1"/>
    </source>
</evidence>
<dbReference type="GO" id="GO:0046983">
    <property type="term" value="F:protein dimerization activity"/>
    <property type="evidence" value="ECO:0007669"/>
    <property type="project" value="InterPro"/>
</dbReference>
<dbReference type="PANTHER" id="PTHR19290">
    <property type="entry name" value="BASIC HELIX-LOOP-HELIX PROTEIN NEUROGENIN-RELATED"/>
    <property type="match status" value="1"/>
</dbReference>
<protein>
    <submittedName>
        <fullName evidence="3">Neurogenic differentiation factor 2</fullName>
    </submittedName>
</protein>
<dbReference type="EMBL" id="BGPR01000869">
    <property type="protein sequence ID" value="GBM38469.1"/>
    <property type="molecule type" value="Genomic_DNA"/>
</dbReference>
<dbReference type="GO" id="GO:0007423">
    <property type="term" value="P:sensory organ development"/>
    <property type="evidence" value="ECO:0007669"/>
    <property type="project" value="TreeGrafter"/>
</dbReference>
<dbReference type="CDD" id="cd11427">
    <property type="entry name" value="bHLH_TS_NeuroD"/>
    <property type="match status" value="1"/>
</dbReference>
<dbReference type="OrthoDB" id="10039134at2759"/>
<sequence>MEGHHRIEFKKKISVNKKPGRRWKSSKRESPSSTRFYKTRIRRHKANARERNRMHSLNAALDILRERIPIQKKSQKLSKIETLRLARNYIVALSETLKDSAKMDALEFTRILSRQMSAPTINIIANSFNVDSSFLTTDKTKSSKQTLSTLYFTGAFDLIGDTDSNLELNLFDDRQINIFPDESTTIPAALSIVSVNNSCNPGALSLPVISYVDDPKFCPETVESVTFQKEMTSEQLLPVIEQDCLKIDSCDLEFDSFEV</sequence>
<evidence type="ECO:0000313" key="4">
    <source>
        <dbReference type="Proteomes" id="UP000499080"/>
    </source>
</evidence>
<dbReference type="Gene3D" id="4.10.280.10">
    <property type="entry name" value="Helix-loop-helix DNA-binding domain"/>
    <property type="match status" value="1"/>
</dbReference>
<feature type="region of interest" description="Disordered" evidence="1">
    <location>
        <begin position="1"/>
        <end position="34"/>
    </location>
</feature>
<dbReference type="GO" id="GO:0000981">
    <property type="term" value="F:DNA-binding transcription factor activity, RNA polymerase II-specific"/>
    <property type="evidence" value="ECO:0007669"/>
    <property type="project" value="TreeGrafter"/>
</dbReference>
<accession>A0A4Y2FDU4</accession>
<dbReference type="AlphaFoldDB" id="A0A4Y2FDU4"/>
<proteinExistence type="predicted"/>
<dbReference type="SUPFAM" id="SSF47459">
    <property type="entry name" value="HLH, helix-loop-helix DNA-binding domain"/>
    <property type="match status" value="1"/>
</dbReference>
<feature type="compositionally biased region" description="Basic residues" evidence="1">
    <location>
        <begin position="7"/>
        <end position="25"/>
    </location>
</feature>
<dbReference type="Pfam" id="PF00010">
    <property type="entry name" value="HLH"/>
    <property type="match status" value="1"/>
</dbReference>
<dbReference type="GO" id="GO:0005634">
    <property type="term" value="C:nucleus"/>
    <property type="evidence" value="ECO:0007669"/>
    <property type="project" value="TreeGrafter"/>
</dbReference>
<dbReference type="SMART" id="SM00353">
    <property type="entry name" value="HLH"/>
    <property type="match status" value="1"/>
</dbReference>
<evidence type="ECO:0000259" key="2">
    <source>
        <dbReference type="PROSITE" id="PS50888"/>
    </source>
</evidence>
<comment type="caution">
    <text evidence="3">The sequence shown here is derived from an EMBL/GenBank/DDBJ whole genome shotgun (WGS) entry which is preliminary data.</text>
</comment>
<dbReference type="PROSITE" id="PS50888">
    <property type="entry name" value="BHLH"/>
    <property type="match status" value="1"/>
</dbReference>
<dbReference type="Proteomes" id="UP000499080">
    <property type="component" value="Unassembled WGS sequence"/>
</dbReference>
<dbReference type="GO" id="GO:0061564">
    <property type="term" value="P:axon development"/>
    <property type="evidence" value="ECO:0007669"/>
    <property type="project" value="TreeGrafter"/>
</dbReference>